<dbReference type="CDD" id="cd18809">
    <property type="entry name" value="SF1_C_RecD"/>
    <property type="match status" value="1"/>
</dbReference>
<feature type="domain" description="Helitron helicase-like" evidence="4">
    <location>
        <begin position="625"/>
        <end position="792"/>
    </location>
</feature>
<evidence type="ECO:0000313" key="6">
    <source>
        <dbReference type="EMBL" id="PWA50520.1"/>
    </source>
</evidence>
<keyword evidence="1" id="KW-0067">ATP-binding</keyword>
<keyword evidence="1" id="KW-0233">DNA recombination</keyword>
<dbReference type="GO" id="GO:0006281">
    <property type="term" value="P:DNA repair"/>
    <property type="evidence" value="ECO:0007669"/>
    <property type="project" value="UniProtKB-KW"/>
</dbReference>
<name>A0A2U1LNE4_ARTAN</name>
<dbReference type="InterPro" id="IPR049163">
    <property type="entry name" value="Pif1-like_2B_dom"/>
</dbReference>
<evidence type="ECO:0000313" key="7">
    <source>
        <dbReference type="Proteomes" id="UP000245207"/>
    </source>
</evidence>
<dbReference type="Pfam" id="PF21530">
    <property type="entry name" value="Pif1_2B_dom"/>
    <property type="match status" value="1"/>
</dbReference>
<sequence length="1730" mass="198322">MPRVVVTYIISKKNLFPRWKNQTHIEVPFTTKLNVRTNLVSCIISMTSMSHNHHEMYIPPAGNTQTKLMKKSLPKNLIKTLSQTFDVPNILRVVRIKIPANRKRDTSDSIDFQPNPIQQHTWSTTNMHNATSSHNTYPVLRVDGQRPESSEIRQNKIFPTHYLPTINPHNFNLKSDNNKRKFVALSGAMCQKDKKLKAQPTVPYMASVVGNGDILDNRDKKSPSISNDSQQIDDARYDQQKRILTPLDKMEFCKDLGHVWQQALRKRLGVTSGIHINENPKFAPGCTMPREVHHDFTSYSHPTSSYENQSKNILFESSNMDSSSYSVSTSTVTNNTNVTDGVPSSDNHATVQNKMTHNHTQQSYVPSFNEHNSSTSTTSYSEDQKSVSHLYINIGDCEYACQYCKAAFWYGERLKTGSRWQPVKYNKCCAGGQVYLQKELEPPMFFKQIFKDKHFLDNIRAYNQMFSMTSFGTEIDDSINDDRGPYVLKISGEIHHWIGTICPTNRNEPKFMQLYIYDTQNEVANRMKPFGGKDRSNLKPEMLYNVVGNREYQLSSSGTLGAILFESGSNSQTDYDVIIEYKDRHPQRINKLHSSYMSLQFPLLFVYGQPGYNTKMTLKGVNANRKRNKLSMNMYYKYQLHEIFDQYGLLFKAGRTSSEVTVFPGSVMHFQKETISGVLSAKNYSPSSFTGGPRYMYSHYLDALAICRVLGNPQYFITFTCNVNWPEIKRHMKRYPEISQSDRPDVVCRIFQEKLNDFLKVLKLELVIFFWFAVLYTIEFQKRGLPHCHTLLWIDARDKIKDREEVDNFISAKLPDKTSDPEAYIVVVDLMMHGQCGNGKPKAPCMQEGVCTKNFPKKYTESTYFDKDGHIHYRRRSTSAYVQRGELKLDNNYVVSYNRLLCLMFHAHINVERSTSAYVQRGELKLDNNYVVSYNRLLCLMFHAHINVEYCGWSMIIKYLFKYISKGTDWIAARIVKPIGDPGPSPSSPKIRIDEIQNFIDGRFLFHLQEMQHITFGEQEPLARVVTDDGRKLTTLTEWFTYNTLFTDGRHLTYLDFPSEYVWYEEDKAWRRRKIKTKHSIGRLAYVHPAAGELFYFRMLLAHQKRCKSFTEVRTVNNHTFPTYRAACQAMGLLDDEKEWDISLEEASMTATVGHLRTLFCHILMYCEVSDPLKLWERHWRLMADDIPRKASETSNVRTLYVNDPETKNYIMYELEVILNSCLGSLKDYGFSLPPDYMIQQLHNRLLMEERNYNREELKQEAARSVVRLNAEPWHVYNLIVNACANKEQELLFVYGHGGTGKTFLWKTIINTLRSDGKIVLAVASSGVTSLLLPSGRTAHSRFKIPLELTNESMCILKKNTLMADLVTETDLIIWDEAPMNDRRCFETLDRTLRDILSNPDNPFGGKPVMLGGDFKQTLPHFKVCKLKKTCGIGDGNIGEPDEENSREAAWIKIPSQYQIPDDETSMQKLIDFIYDKDTLQQPTAQVLQQKAIVCPKNETANIINEHILSQVEGQSVVYLSTNEAIPLGKDGAATEMSYPPEYLNTFKFSGLPPGILQLKIGSPIMLLRNVNLGGGLCNDTMKNLTSKLIEAEIITGTKIGEKFPVKLCYAMTINKSQGQSLSKIGIYLPQPVFGHGQLYVALLMATSPYGLKILLKSNGEQAMADSSITPIQARGKQKMIEVEANIRDLKPKDGNRIIEAKIYRAWMARDPPDTTEKGCRAILQDREVQ</sequence>
<evidence type="ECO:0000259" key="5">
    <source>
        <dbReference type="Pfam" id="PF21530"/>
    </source>
</evidence>
<protein>
    <recommendedName>
        <fullName evidence="1">ATP-dependent DNA helicase</fullName>
        <ecNumber evidence="1">5.6.2.3</ecNumber>
    </recommendedName>
</protein>
<evidence type="ECO:0000256" key="2">
    <source>
        <dbReference type="SAM" id="MobiDB-lite"/>
    </source>
</evidence>
<organism evidence="6 7">
    <name type="scientific">Artemisia annua</name>
    <name type="common">Sweet wormwood</name>
    <dbReference type="NCBI Taxonomy" id="35608"/>
    <lineage>
        <taxon>Eukaryota</taxon>
        <taxon>Viridiplantae</taxon>
        <taxon>Streptophyta</taxon>
        <taxon>Embryophyta</taxon>
        <taxon>Tracheophyta</taxon>
        <taxon>Spermatophyta</taxon>
        <taxon>Magnoliopsida</taxon>
        <taxon>eudicotyledons</taxon>
        <taxon>Gunneridae</taxon>
        <taxon>Pentapetalae</taxon>
        <taxon>asterids</taxon>
        <taxon>campanulids</taxon>
        <taxon>Asterales</taxon>
        <taxon>Asteraceae</taxon>
        <taxon>Asteroideae</taxon>
        <taxon>Anthemideae</taxon>
        <taxon>Artemisiinae</taxon>
        <taxon>Artemisia</taxon>
    </lineage>
</organism>
<dbReference type="GO" id="GO:0016887">
    <property type="term" value="F:ATP hydrolysis activity"/>
    <property type="evidence" value="ECO:0007669"/>
    <property type="project" value="RHEA"/>
</dbReference>
<dbReference type="EC" id="5.6.2.3" evidence="1"/>
<comment type="similarity">
    <text evidence="1">Belongs to the helicase family.</text>
</comment>
<proteinExistence type="inferred from homology"/>
<feature type="domain" description="DNA helicase Pif1-like 2B" evidence="5">
    <location>
        <begin position="1542"/>
        <end position="1581"/>
    </location>
</feature>
<dbReference type="GO" id="GO:0043139">
    <property type="term" value="F:5'-3' DNA helicase activity"/>
    <property type="evidence" value="ECO:0007669"/>
    <property type="project" value="UniProtKB-EC"/>
</dbReference>
<keyword evidence="1" id="KW-0547">Nucleotide-binding</keyword>
<dbReference type="STRING" id="35608.A0A2U1LNE4"/>
<gene>
    <name evidence="6" type="ORF">CTI12_AA471860</name>
</gene>
<feature type="region of interest" description="Disordered" evidence="2">
    <location>
        <begin position="212"/>
        <end position="234"/>
    </location>
</feature>
<feature type="compositionally biased region" description="Polar residues" evidence="2">
    <location>
        <begin position="223"/>
        <end position="232"/>
    </location>
</feature>
<comment type="catalytic activity">
    <reaction evidence="1">
        <text>ATP + H2O = ADP + phosphate + H(+)</text>
        <dbReference type="Rhea" id="RHEA:13065"/>
        <dbReference type="ChEBI" id="CHEBI:15377"/>
        <dbReference type="ChEBI" id="CHEBI:15378"/>
        <dbReference type="ChEBI" id="CHEBI:30616"/>
        <dbReference type="ChEBI" id="CHEBI:43474"/>
        <dbReference type="ChEBI" id="CHEBI:456216"/>
        <dbReference type="EC" id="5.6.2.3"/>
    </reaction>
</comment>
<dbReference type="EMBL" id="PKPP01008501">
    <property type="protein sequence ID" value="PWA50520.1"/>
    <property type="molecule type" value="Genomic_DNA"/>
</dbReference>
<dbReference type="GO" id="GO:0006310">
    <property type="term" value="P:DNA recombination"/>
    <property type="evidence" value="ECO:0007669"/>
    <property type="project" value="UniProtKB-KW"/>
</dbReference>
<dbReference type="Proteomes" id="UP000245207">
    <property type="component" value="Unassembled WGS sequence"/>
</dbReference>
<feature type="domain" description="DNA helicase Pif1-like DEAD-box helicase" evidence="3">
    <location>
        <begin position="1269"/>
        <end position="1422"/>
    </location>
</feature>
<evidence type="ECO:0000256" key="1">
    <source>
        <dbReference type="RuleBase" id="RU363044"/>
    </source>
</evidence>
<reference evidence="6 7" key="1">
    <citation type="journal article" date="2018" name="Mol. Plant">
        <title>The genome of Artemisia annua provides insight into the evolution of Asteraceae family and artemisinin biosynthesis.</title>
        <authorList>
            <person name="Shen Q."/>
            <person name="Zhang L."/>
            <person name="Liao Z."/>
            <person name="Wang S."/>
            <person name="Yan T."/>
            <person name="Shi P."/>
            <person name="Liu M."/>
            <person name="Fu X."/>
            <person name="Pan Q."/>
            <person name="Wang Y."/>
            <person name="Lv Z."/>
            <person name="Lu X."/>
            <person name="Zhang F."/>
            <person name="Jiang W."/>
            <person name="Ma Y."/>
            <person name="Chen M."/>
            <person name="Hao X."/>
            <person name="Li L."/>
            <person name="Tang Y."/>
            <person name="Lv G."/>
            <person name="Zhou Y."/>
            <person name="Sun X."/>
            <person name="Brodelius P.E."/>
            <person name="Rose J.K.C."/>
            <person name="Tang K."/>
        </authorList>
    </citation>
    <scope>NUCLEOTIDE SEQUENCE [LARGE SCALE GENOMIC DNA]</scope>
    <source>
        <strain evidence="7">cv. Huhao1</strain>
        <tissue evidence="6">Leaf</tissue>
    </source>
</reference>
<keyword evidence="1" id="KW-0378">Hydrolase</keyword>
<dbReference type="GO" id="GO:0000723">
    <property type="term" value="P:telomere maintenance"/>
    <property type="evidence" value="ECO:0007669"/>
    <property type="project" value="InterPro"/>
</dbReference>
<feature type="region of interest" description="Disordered" evidence="2">
    <location>
        <begin position="355"/>
        <end position="380"/>
    </location>
</feature>
<comment type="caution">
    <text evidence="6">The sequence shown here is derived from an EMBL/GenBank/DDBJ whole genome shotgun (WGS) entry which is preliminary data.</text>
</comment>
<comment type="cofactor">
    <cofactor evidence="1">
        <name>Mg(2+)</name>
        <dbReference type="ChEBI" id="CHEBI:18420"/>
    </cofactor>
</comment>
<keyword evidence="1 6" id="KW-0347">Helicase</keyword>
<evidence type="ECO:0000259" key="3">
    <source>
        <dbReference type="Pfam" id="PF05970"/>
    </source>
</evidence>
<dbReference type="Pfam" id="PF14214">
    <property type="entry name" value="Helitron_like_N"/>
    <property type="match status" value="1"/>
</dbReference>
<dbReference type="Pfam" id="PF05970">
    <property type="entry name" value="PIF1"/>
    <property type="match status" value="1"/>
</dbReference>
<accession>A0A2U1LNE4</accession>
<dbReference type="Gene3D" id="3.40.50.300">
    <property type="entry name" value="P-loop containing nucleotide triphosphate hydrolases"/>
    <property type="match status" value="1"/>
</dbReference>
<keyword evidence="1" id="KW-0234">DNA repair</keyword>
<keyword evidence="7" id="KW-1185">Reference proteome</keyword>
<dbReference type="InterPro" id="IPR027417">
    <property type="entry name" value="P-loop_NTPase"/>
</dbReference>
<dbReference type="InterPro" id="IPR010285">
    <property type="entry name" value="DNA_helicase_pif1-like_DEAD"/>
</dbReference>
<evidence type="ECO:0000259" key="4">
    <source>
        <dbReference type="Pfam" id="PF14214"/>
    </source>
</evidence>
<dbReference type="PANTHER" id="PTHR10492">
    <property type="match status" value="1"/>
</dbReference>
<keyword evidence="1" id="KW-0227">DNA damage</keyword>
<dbReference type="InterPro" id="IPR025476">
    <property type="entry name" value="Helitron_helicase-like"/>
</dbReference>
<dbReference type="GO" id="GO:0005524">
    <property type="term" value="F:ATP binding"/>
    <property type="evidence" value="ECO:0007669"/>
    <property type="project" value="UniProtKB-KW"/>
</dbReference>
<dbReference type="PANTHER" id="PTHR10492:SF96">
    <property type="entry name" value="ATP-DEPENDENT DNA HELICASE"/>
    <property type="match status" value="1"/>
</dbReference>
<dbReference type="SUPFAM" id="SSF52540">
    <property type="entry name" value="P-loop containing nucleoside triphosphate hydrolases"/>
    <property type="match status" value="2"/>
</dbReference>
<dbReference type="OrthoDB" id="687790at2759"/>